<evidence type="ECO:0000256" key="1">
    <source>
        <dbReference type="ARBA" id="ARBA00004123"/>
    </source>
</evidence>
<evidence type="ECO:0000256" key="7">
    <source>
        <dbReference type="RuleBase" id="RU364059"/>
    </source>
</evidence>
<evidence type="ECO:0000256" key="2">
    <source>
        <dbReference type="ARBA" id="ARBA00006210"/>
    </source>
</evidence>
<keyword evidence="6 7" id="KW-0539">Nucleus</keyword>
<dbReference type="OrthoDB" id="5310959at2759"/>
<dbReference type="STRING" id="1160509.A0A3N4IRC6"/>
<feature type="compositionally biased region" description="Low complexity" evidence="8">
    <location>
        <begin position="496"/>
        <end position="518"/>
    </location>
</feature>
<keyword evidence="5 7" id="KW-0804">Transcription</keyword>
<keyword evidence="3 7" id="KW-0805">Transcription regulation</keyword>
<evidence type="ECO:0000256" key="4">
    <source>
        <dbReference type="ARBA" id="ARBA00023159"/>
    </source>
</evidence>
<reference evidence="10 11" key="1">
    <citation type="journal article" date="2018" name="Nat. Ecol. Evol.">
        <title>Pezizomycetes genomes reveal the molecular basis of ectomycorrhizal truffle lifestyle.</title>
        <authorList>
            <person name="Murat C."/>
            <person name="Payen T."/>
            <person name="Noel B."/>
            <person name="Kuo A."/>
            <person name="Morin E."/>
            <person name="Chen J."/>
            <person name="Kohler A."/>
            <person name="Krizsan K."/>
            <person name="Balestrini R."/>
            <person name="Da Silva C."/>
            <person name="Montanini B."/>
            <person name="Hainaut M."/>
            <person name="Levati E."/>
            <person name="Barry K.W."/>
            <person name="Belfiori B."/>
            <person name="Cichocki N."/>
            <person name="Clum A."/>
            <person name="Dockter R.B."/>
            <person name="Fauchery L."/>
            <person name="Guy J."/>
            <person name="Iotti M."/>
            <person name="Le Tacon F."/>
            <person name="Lindquist E.A."/>
            <person name="Lipzen A."/>
            <person name="Malagnac F."/>
            <person name="Mello A."/>
            <person name="Molinier V."/>
            <person name="Miyauchi S."/>
            <person name="Poulain J."/>
            <person name="Riccioni C."/>
            <person name="Rubini A."/>
            <person name="Sitrit Y."/>
            <person name="Splivallo R."/>
            <person name="Traeger S."/>
            <person name="Wang M."/>
            <person name="Zifcakova L."/>
            <person name="Wipf D."/>
            <person name="Zambonelli A."/>
            <person name="Paolocci F."/>
            <person name="Nowrousian M."/>
            <person name="Ottonello S."/>
            <person name="Baldrian P."/>
            <person name="Spatafora J.W."/>
            <person name="Henrissat B."/>
            <person name="Nagy L.G."/>
            <person name="Aury J.M."/>
            <person name="Wincker P."/>
            <person name="Grigoriev I.V."/>
            <person name="Bonfante P."/>
            <person name="Martin F.M."/>
        </authorList>
    </citation>
    <scope>NUCLEOTIDE SEQUENCE [LARGE SCALE GENOMIC DNA]</scope>
    <source>
        <strain evidence="10 11">RN42</strain>
    </source>
</reference>
<sequence>MTTPTPKHVSGATPGALAALSYSPAMLGGSFQSPAASHLFHAARTRSPASTGLANQFATPNTLATYMREGGLGFGIAPDEAKKKEFEEVVRVLGGVGKGRISEEGVERVARACGLDVWRDSPAQKNTASVVTTFSLSGEIIVVDVDFTNGQITRTDCSFANTQGPMVDFASRAAKILQHNLTPLPTHPAAFINSDLTPFAENLQRLASLDKISARSEINCFEAIGGMYTSLERLYQAQRQGMGEDNALYLGYGKPAMHGADKIGLSIEYWRDKDLDTIIKKKKDPSAMEVDDDTQQVDGSGPASYRLIVHPQEVPSGFPPPFPTIRISSDWLPEIEAMGPLKEQDPIPWNEPPEAPHAEPSSAKPNLLFQVRLEPPVWIPYEQEPEIYTPQIAHLPGYEPTMHDYTALEKMLWDREEHEYEPVKHKDRVWVPQKEEWRHREWQYNKLKPLYLRKVSEVPFGHPRELGGLMAILRQAIAFQTLLKSALPPHDPSSPSPSQERSASPEPNTFTTTDSETTSPPPITVTASSTPPLIRILVPSLKNPDSLNSIDLTIGSNAEIQAKIGKDVYGEDDDEGDIKMEDDEKMSAAEREKRVAKLAMQLGNLGWVVEGSRRIWGDV</sequence>
<feature type="region of interest" description="Disordered" evidence="8">
    <location>
        <begin position="342"/>
        <end position="362"/>
    </location>
</feature>
<evidence type="ECO:0000256" key="5">
    <source>
        <dbReference type="ARBA" id="ARBA00023163"/>
    </source>
</evidence>
<evidence type="ECO:0000256" key="6">
    <source>
        <dbReference type="ARBA" id="ARBA00023242"/>
    </source>
</evidence>
<evidence type="ECO:0000256" key="8">
    <source>
        <dbReference type="SAM" id="MobiDB-lite"/>
    </source>
</evidence>
<dbReference type="Proteomes" id="UP000275078">
    <property type="component" value="Unassembled WGS sequence"/>
</dbReference>
<dbReference type="GO" id="GO:0045944">
    <property type="term" value="P:positive regulation of transcription by RNA polymerase II"/>
    <property type="evidence" value="ECO:0007669"/>
    <property type="project" value="UniProtKB-ARBA"/>
</dbReference>
<protein>
    <recommendedName>
        <fullName evidence="7">Mediator of RNA polymerase II transcription subunit 1</fullName>
    </recommendedName>
    <alternativeName>
        <fullName evidence="7">Mediator complex subunit 1</fullName>
    </alternativeName>
</protein>
<dbReference type="EMBL" id="ML119645">
    <property type="protein sequence ID" value="RPA87977.1"/>
    <property type="molecule type" value="Genomic_DNA"/>
</dbReference>
<evidence type="ECO:0000313" key="11">
    <source>
        <dbReference type="Proteomes" id="UP000275078"/>
    </source>
</evidence>
<dbReference type="Pfam" id="PF10744">
    <property type="entry name" value="Med1"/>
    <property type="match status" value="1"/>
</dbReference>
<proteinExistence type="inferred from homology"/>
<dbReference type="GO" id="GO:0003712">
    <property type="term" value="F:transcription coregulator activity"/>
    <property type="evidence" value="ECO:0007669"/>
    <property type="project" value="InterPro"/>
</dbReference>
<comment type="similarity">
    <text evidence="2 7">Belongs to the Mediator complex subunit 1 family.</text>
</comment>
<evidence type="ECO:0000313" key="10">
    <source>
        <dbReference type="EMBL" id="RPA87977.1"/>
    </source>
</evidence>
<accession>A0A3N4IRC6</accession>
<name>A0A3N4IRC6_ASCIM</name>
<organism evidence="10 11">
    <name type="scientific">Ascobolus immersus RN42</name>
    <dbReference type="NCBI Taxonomy" id="1160509"/>
    <lineage>
        <taxon>Eukaryota</taxon>
        <taxon>Fungi</taxon>
        <taxon>Dikarya</taxon>
        <taxon>Ascomycota</taxon>
        <taxon>Pezizomycotina</taxon>
        <taxon>Pezizomycetes</taxon>
        <taxon>Pezizales</taxon>
        <taxon>Ascobolaceae</taxon>
        <taxon>Ascobolus</taxon>
    </lineage>
</organism>
<gene>
    <name evidence="10" type="ORF">BJ508DRAFT_356761</name>
</gene>
<comment type="subcellular location">
    <subcellularLocation>
        <location evidence="1 7">Nucleus</location>
    </subcellularLocation>
</comment>
<evidence type="ECO:0000259" key="9">
    <source>
        <dbReference type="Pfam" id="PF10744"/>
    </source>
</evidence>
<evidence type="ECO:0000256" key="3">
    <source>
        <dbReference type="ARBA" id="ARBA00023015"/>
    </source>
</evidence>
<keyword evidence="4 7" id="KW-0010">Activator</keyword>
<dbReference type="PANTHER" id="PTHR35041:SF4">
    <property type="entry name" value="MEDIATOR OF RNA POLYMERASE II TRANSCRIPTION SUBUNIT 1"/>
    <property type="match status" value="1"/>
</dbReference>
<feature type="domain" description="Mediator complex subunit Med1" evidence="9">
    <location>
        <begin position="88"/>
        <end position="486"/>
    </location>
</feature>
<keyword evidence="11" id="KW-1185">Reference proteome</keyword>
<dbReference type="AlphaFoldDB" id="A0A3N4IRC6"/>
<dbReference type="PANTHER" id="PTHR35041">
    <property type="entry name" value="MEDIATOR OF RNA POLYMERASE II TRANSCRIPTION SUBUNIT 1"/>
    <property type="match status" value="1"/>
</dbReference>
<dbReference type="GO" id="GO:0016592">
    <property type="term" value="C:mediator complex"/>
    <property type="evidence" value="ECO:0007669"/>
    <property type="project" value="InterPro"/>
</dbReference>
<feature type="region of interest" description="Disordered" evidence="8">
    <location>
        <begin position="486"/>
        <end position="528"/>
    </location>
</feature>
<dbReference type="InterPro" id="IPR019680">
    <property type="entry name" value="Mediator_Med1"/>
</dbReference>
<comment type="function">
    <text evidence="7">Component of the Mediator complex, a coactivator involved in the regulated transcription of nearly all RNA polymerase II-dependent genes. Mediator functions as a bridge to convey information from gene-specific regulatory proteins to the basal RNA polymerase II transcription machinery. Mediator is recruited to promoters by direct interactions with regulatory proteins and serves as a scaffold for the assembly of a functional preinitiation complex with RNA polymerase II and the general transcription factors.</text>
</comment>